<organism evidence="8 9">
    <name type="scientific">Caulochytrium protostelioides</name>
    <dbReference type="NCBI Taxonomy" id="1555241"/>
    <lineage>
        <taxon>Eukaryota</taxon>
        <taxon>Fungi</taxon>
        <taxon>Fungi incertae sedis</taxon>
        <taxon>Chytridiomycota</taxon>
        <taxon>Chytridiomycota incertae sedis</taxon>
        <taxon>Chytridiomycetes</taxon>
        <taxon>Caulochytriales</taxon>
        <taxon>Caulochytriaceae</taxon>
        <taxon>Caulochytrium</taxon>
    </lineage>
</organism>
<evidence type="ECO:0000256" key="7">
    <source>
        <dbReference type="RuleBase" id="RU367013"/>
    </source>
</evidence>
<evidence type="ECO:0000256" key="6">
    <source>
        <dbReference type="ARBA" id="ARBA00023136"/>
    </source>
</evidence>
<evidence type="ECO:0000313" key="8">
    <source>
        <dbReference type="EMBL" id="RKP03143.1"/>
    </source>
</evidence>
<keyword evidence="9" id="KW-1185">Reference proteome</keyword>
<protein>
    <recommendedName>
        <fullName evidence="10">TPR-like protein</fullName>
    </recommendedName>
</protein>
<name>A0A4P9XCJ1_9FUNG</name>
<dbReference type="AlphaFoldDB" id="A0A4P9XCJ1"/>
<sequence length="285" mass="31927">MSDRDAAQYLEQAKKKATATGWFSGNKLDEAADLFAKAGNTFRLNQRWNEAGDAYMQQAGVLVRMNERDEAATAYLNASKVFKRISPQQAIAALQQAVEIFTDRGRFSAAASNQEQLAEMYETDVGDIEKAMNAYEIAADWFIGDDAQARANKCLLKAATFAAQLGRFDKAIDRFESVASNAATKEITKWSMREYLLKAGLCHLCVGDHVRTRQAIDRYETLDITFGTTRECAFLKDILDAVEAADLERFTAVVQDFDRLTRLDPWKTALLLKVKNSISEEPDFT</sequence>
<proteinExistence type="inferred from homology"/>
<keyword evidence="5 7" id="KW-0653">Protein transport</keyword>
<comment type="function">
    <text evidence="7">Required for vesicular transport between the endoplasmic reticulum and the Golgi apparatus.</text>
</comment>
<dbReference type="GO" id="GO:0019905">
    <property type="term" value="F:syntaxin binding"/>
    <property type="evidence" value="ECO:0007669"/>
    <property type="project" value="TreeGrafter"/>
</dbReference>
<evidence type="ECO:0000256" key="1">
    <source>
        <dbReference type="ARBA" id="ARBA00004170"/>
    </source>
</evidence>
<dbReference type="OrthoDB" id="9984275at2759"/>
<dbReference type="GO" id="GO:0005483">
    <property type="term" value="F:soluble NSF attachment protein activity"/>
    <property type="evidence" value="ECO:0007669"/>
    <property type="project" value="TreeGrafter"/>
</dbReference>
<accession>A0A4P9XCJ1</accession>
<comment type="subcellular location">
    <subcellularLocation>
        <location evidence="1 7">Membrane</location>
        <topology evidence="1 7">Peripheral membrane protein</topology>
    </subcellularLocation>
</comment>
<dbReference type="GO" id="GO:0035494">
    <property type="term" value="P:SNARE complex disassembly"/>
    <property type="evidence" value="ECO:0007669"/>
    <property type="project" value="TreeGrafter"/>
</dbReference>
<dbReference type="GO" id="GO:0005774">
    <property type="term" value="C:vacuolar membrane"/>
    <property type="evidence" value="ECO:0007669"/>
    <property type="project" value="TreeGrafter"/>
</dbReference>
<dbReference type="GO" id="GO:0031201">
    <property type="term" value="C:SNARE complex"/>
    <property type="evidence" value="ECO:0007669"/>
    <property type="project" value="TreeGrafter"/>
</dbReference>
<dbReference type="CDD" id="cd15832">
    <property type="entry name" value="SNAP"/>
    <property type="match status" value="1"/>
</dbReference>
<dbReference type="Gene3D" id="1.25.40.10">
    <property type="entry name" value="Tetratricopeptide repeat domain"/>
    <property type="match status" value="1"/>
</dbReference>
<evidence type="ECO:0000313" key="9">
    <source>
        <dbReference type="Proteomes" id="UP000274922"/>
    </source>
</evidence>
<dbReference type="InterPro" id="IPR011990">
    <property type="entry name" value="TPR-like_helical_dom_sf"/>
</dbReference>
<dbReference type="PANTHER" id="PTHR13768">
    <property type="entry name" value="SOLUBLE NSF ATTACHMENT PROTEIN SNAP"/>
    <property type="match status" value="1"/>
</dbReference>
<keyword evidence="6 7" id="KW-0472">Membrane</keyword>
<dbReference type="Pfam" id="PF14938">
    <property type="entry name" value="SNAP"/>
    <property type="match status" value="1"/>
</dbReference>
<keyword evidence="3 7" id="KW-0813">Transport</keyword>
<dbReference type="PANTHER" id="PTHR13768:SF8">
    <property type="entry name" value="ALPHA-SOLUBLE NSF ATTACHMENT PROTEIN"/>
    <property type="match status" value="1"/>
</dbReference>
<evidence type="ECO:0000256" key="5">
    <source>
        <dbReference type="ARBA" id="ARBA00022927"/>
    </source>
</evidence>
<dbReference type="InterPro" id="IPR000744">
    <property type="entry name" value="NSF_attach"/>
</dbReference>
<dbReference type="Proteomes" id="UP000274922">
    <property type="component" value="Unassembled WGS sequence"/>
</dbReference>
<dbReference type="PRINTS" id="PR00448">
    <property type="entry name" value="NSFATTACHMNT"/>
</dbReference>
<dbReference type="GO" id="GO:0006886">
    <property type="term" value="P:intracellular protein transport"/>
    <property type="evidence" value="ECO:0007669"/>
    <property type="project" value="UniProtKB-UniRule"/>
</dbReference>
<dbReference type="FunFam" id="1.25.40.10:FF:000049">
    <property type="entry name" value="Alpha-soluble NSF attachment protein-like"/>
    <property type="match status" value="1"/>
</dbReference>
<comment type="similarity">
    <text evidence="2 7">Belongs to the SNAP family.</text>
</comment>
<gene>
    <name evidence="8" type="ORF">CXG81DRAFT_9913</name>
</gene>
<dbReference type="EMBL" id="ML014128">
    <property type="protein sequence ID" value="RKP03143.1"/>
    <property type="molecule type" value="Genomic_DNA"/>
</dbReference>
<reference evidence="9" key="1">
    <citation type="journal article" date="2018" name="Nat. Microbiol.">
        <title>Leveraging single-cell genomics to expand the fungal tree of life.</title>
        <authorList>
            <person name="Ahrendt S.R."/>
            <person name="Quandt C.A."/>
            <person name="Ciobanu D."/>
            <person name="Clum A."/>
            <person name="Salamov A."/>
            <person name="Andreopoulos B."/>
            <person name="Cheng J.F."/>
            <person name="Woyke T."/>
            <person name="Pelin A."/>
            <person name="Henrissat B."/>
            <person name="Reynolds N.K."/>
            <person name="Benny G.L."/>
            <person name="Smith M.E."/>
            <person name="James T.Y."/>
            <person name="Grigoriev I.V."/>
        </authorList>
    </citation>
    <scope>NUCLEOTIDE SEQUENCE [LARGE SCALE GENOMIC DNA]</scope>
    <source>
        <strain evidence="9">ATCC 52028</strain>
    </source>
</reference>
<evidence type="ECO:0000256" key="3">
    <source>
        <dbReference type="ARBA" id="ARBA00022448"/>
    </source>
</evidence>
<dbReference type="SUPFAM" id="SSF48452">
    <property type="entry name" value="TPR-like"/>
    <property type="match status" value="1"/>
</dbReference>
<dbReference type="STRING" id="1555241.A0A4P9XCJ1"/>
<keyword evidence="4 7" id="KW-0931">ER-Golgi transport</keyword>
<evidence type="ECO:0000256" key="4">
    <source>
        <dbReference type="ARBA" id="ARBA00022892"/>
    </source>
</evidence>
<evidence type="ECO:0000256" key="2">
    <source>
        <dbReference type="ARBA" id="ARBA00010050"/>
    </source>
</evidence>
<evidence type="ECO:0008006" key="10">
    <source>
        <dbReference type="Google" id="ProtNLM"/>
    </source>
</evidence>